<dbReference type="SUPFAM" id="SSF53383">
    <property type="entry name" value="PLP-dependent transferases"/>
    <property type="match status" value="1"/>
</dbReference>
<dbReference type="InterPro" id="IPR015424">
    <property type="entry name" value="PyrdxlP-dep_Trfase"/>
</dbReference>
<evidence type="ECO:0000256" key="5">
    <source>
        <dbReference type="ARBA" id="ARBA00022679"/>
    </source>
</evidence>
<comment type="subunit">
    <text evidence="3">Homodimer.</text>
</comment>
<dbReference type="CDD" id="cd00609">
    <property type="entry name" value="AAT_like"/>
    <property type="match status" value="1"/>
</dbReference>
<dbReference type="InterPro" id="IPR050859">
    <property type="entry name" value="Class-I_PLP-dep_aminotransf"/>
</dbReference>
<feature type="domain" description="Aminotransferase class I/classII large" evidence="7">
    <location>
        <begin position="52"/>
        <end position="393"/>
    </location>
</feature>
<evidence type="ECO:0000256" key="2">
    <source>
        <dbReference type="ARBA" id="ARBA00007441"/>
    </source>
</evidence>
<dbReference type="FunFam" id="3.40.640.10:FF:000053">
    <property type="entry name" value="Aminotransferase, class I"/>
    <property type="match status" value="1"/>
</dbReference>
<accession>A0A645AE18</accession>
<comment type="caution">
    <text evidence="8">The sequence shown here is derived from an EMBL/GenBank/DDBJ whole genome shotgun (WGS) entry which is preliminary data.</text>
</comment>
<dbReference type="Gene3D" id="3.40.640.10">
    <property type="entry name" value="Type I PLP-dependent aspartate aminotransferase-like (Major domain)"/>
    <property type="match status" value="1"/>
</dbReference>
<keyword evidence="6" id="KW-0663">Pyridoxal phosphate</keyword>
<dbReference type="PANTHER" id="PTHR42790">
    <property type="entry name" value="AMINOTRANSFERASE"/>
    <property type="match status" value="1"/>
</dbReference>
<dbReference type="GO" id="GO:0030170">
    <property type="term" value="F:pyridoxal phosphate binding"/>
    <property type="evidence" value="ECO:0007669"/>
    <property type="project" value="InterPro"/>
</dbReference>
<gene>
    <name evidence="8" type="primary">lysN_21</name>
    <name evidence="8" type="ORF">SDC9_97694</name>
</gene>
<dbReference type="EMBL" id="VSSQ01013193">
    <property type="protein sequence ID" value="MPM50948.1"/>
    <property type="molecule type" value="Genomic_DNA"/>
</dbReference>
<comment type="similarity">
    <text evidence="2">Belongs to the class-I pyridoxal-phosphate-dependent aminotransferase family.</text>
</comment>
<dbReference type="PANTHER" id="PTHR42790:SF19">
    <property type="entry name" value="KYNURENINE_ALPHA-AMINOADIPATE AMINOTRANSFERASE, MITOCHONDRIAL"/>
    <property type="match status" value="1"/>
</dbReference>
<comment type="cofactor">
    <cofactor evidence="1">
        <name>pyridoxal 5'-phosphate</name>
        <dbReference type="ChEBI" id="CHEBI:597326"/>
    </cofactor>
</comment>
<evidence type="ECO:0000313" key="8">
    <source>
        <dbReference type="EMBL" id="MPM50948.1"/>
    </source>
</evidence>
<dbReference type="AlphaFoldDB" id="A0A645AE18"/>
<organism evidence="8">
    <name type="scientific">bioreactor metagenome</name>
    <dbReference type="NCBI Taxonomy" id="1076179"/>
    <lineage>
        <taxon>unclassified sequences</taxon>
        <taxon>metagenomes</taxon>
        <taxon>ecological metagenomes</taxon>
    </lineage>
</organism>
<dbReference type="InterPro" id="IPR015422">
    <property type="entry name" value="PyrdxlP-dep_Trfase_small"/>
</dbReference>
<evidence type="ECO:0000256" key="3">
    <source>
        <dbReference type="ARBA" id="ARBA00011738"/>
    </source>
</evidence>
<keyword evidence="5 8" id="KW-0808">Transferase</keyword>
<reference evidence="8" key="1">
    <citation type="submission" date="2019-08" db="EMBL/GenBank/DDBJ databases">
        <authorList>
            <person name="Kucharzyk K."/>
            <person name="Murdoch R.W."/>
            <person name="Higgins S."/>
            <person name="Loffler F."/>
        </authorList>
    </citation>
    <scope>NUCLEOTIDE SEQUENCE</scope>
</reference>
<evidence type="ECO:0000256" key="4">
    <source>
        <dbReference type="ARBA" id="ARBA00022576"/>
    </source>
</evidence>
<proteinExistence type="inferred from homology"/>
<evidence type="ECO:0000256" key="1">
    <source>
        <dbReference type="ARBA" id="ARBA00001933"/>
    </source>
</evidence>
<protein>
    <submittedName>
        <fullName evidence="8">2-aminoadipate transaminase</fullName>
        <ecNumber evidence="8">2.6.1.39</ecNumber>
    </submittedName>
</protein>
<dbReference type="EC" id="2.6.1.39" evidence="8"/>
<dbReference type="InterPro" id="IPR015421">
    <property type="entry name" value="PyrdxlP-dep_Trfase_major"/>
</dbReference>
<evidence type="ECO:0000256" key="6">
    <source>
        <dbReference type="ARBA" id="ARBA00022898"/>
    </source>
</evidence>
<sequence>MVMQFDHLWSANVGRMKKSIIRELLKLTQKPEIISFAGGLPDPKLFPYSDIQQCMNAVLENNGAMALQYGTTEGDVRLRKELVKRYNETEGLSINDGNILITTSSQQGLDFCGRVFVNPGDVVFCELPSYLGGLNAFSASGADLHGIEMDENGMSSVKLDEAINSTIQACKKPKFIYVVPDFQNPAGLTMGEQRRREILEVAYKYGIPVIEDSPYRDLRFEGKAQPMFQKLDTRNMVITLGTFSKVLSPGFRLGWVIAHPYWIDKFVTIKQVADLCSAAILQMTVAEYFVRGYYEKNLRVIIEKYREKRDCMLDALEKYMPAGVKWVKPEGGLFLMITMPEHIDSEKLFVKAIEKNVAFVIGHAFFCNDTGHNTMRLNFSFSTMEDNVEGIRRLAESIKEMM</sequence>
<dbReference type="Pfam" id="PF00155">
    <property type="entry name" value="Aminotran_1_2"/>
    <property type="match status" value="1"/>
</dbReference>
<dbReference type="GO" id="GO:0047536">
    <property type="term" value="F:2-aminoadipate transaminase activity"/>
    <property type="evidence" value="ECO:0007669"/>
    <property type="project" value="UniProtKB-EC"/>
</dbReference>
<dbReference type="GO" id="GO:1901605">
    <property type="term" value="P:alpha-amino acid metabolic process"/>
    <property type="evidence" value="ECO:0007669"/>
    <property type="project" value="TreeGrafter"/>
</dbReference>
<name>A0A645AE18_9ZZZZ</name>
<evidence type="ECO:0000259" key="7">
    <source>
        <dbReference type="Pfam" id="PF00155"/>
    </source>
</evidence>
<keyword evidence="4 8" id="KW-0032">Aminotransferase</keyword>
<dbReference type="Gene3D" id="3.90.1150.10">
    <property type="entry name" value="Aspartate Aminotransferase, domain 1"/>
    <property type="match status" value="1"/>
</dbReference>
<dbReference type="InterPro" id="IPR004839">
    <property type="entry name" value="Aminotransferase_I/II_large"/>
</dbReference>